<sequence length="381" mass="40701">MSAGLLDLYDAKLQKLRQRGRQRELSRDIGSDFTSNDYLGLASSPRMRAAVIAALERGVPVGAGGSRLLRGNHAEHEALEEEAAAFFGCERMLYFGSGYAANLAVLSTLPQRGDLIVHDALVHASAHDGIGAGRAAAVSVVHNDADAVEDAIRSWRRSGGRGVPWIVAESLYSMDGDRAPLSDLVEIADRNEGFLYIDEAHGTGVHGRAGRGYAADLEGRDNVIVLHTCGKALGSAGALIGASRTICDYLVNRARSFIYATAPSPLQAASVREALAILADEPERRETLHDLVAFANSQFAERLGLAGTGTQILPVIIGENGRTMFVAERMRASGFDIRAIRPPTVPVGTARLRITITINVDRPTIAAMVDRLAELLTTEAP</sequence>
<evidence type="ECO:0000313" key="5">
    <source>
        <dbReference type="EMBL" id="SCB25186.1"/>
    </source>
</evidence>
<dbReference type="GO" id="GO:0030170">
    <property type="term" value="F:pyridoxal phosphate binding"/>
    <property type="evidence" value="ECO:0007669"/>
    <property type="project" value="InterPro"/>
</dbReference>
<dbReference type="RefSeq" id="WP_092847218.1">
    <property type="nucleotide sequence ID" value="NZ_FMAH01000011.1"/>
</dbReference>
<dbReference type="Gene3D" id="3.40.640.10">
    <property type="entry name" value="Type I PLP-dependent aspartate aminotransferase-like (Major domain)"/>
    <property type="match status" value="1"/>
</dbReference>
<protein>
    <submittedName>
        <fullName evidence="5">8-amino-7-oxononanoate synthase</fullName>
    </submittedName>
</protein>
<dbReference type="Pfam" id="PF00155">
    <property type="entry name" value="Aminotran_1_2"/>
    <property type="match status" value="1"/>
</dbReference>
<accession>A0A1C3VBL5</accession>
<comment type="cofactor">
    <cofactor evidence="1">
        <name>pyridoxal 5'-phosphate</name>
        <dbReference type="ChEBI" id="CHEBI:597326"/>
    </cofactor>
</comment>
<dbReference type="Gene3D" id="3.90.1150.10">
    <property type="entry name" value="Aspartate Aminotransferase, domain 1"/>
    <property type="match status" value="1"/>
</dbReference>
<dbReference type="InterPro" id="IPR015422">
    <property type="entry name" value="PyrdxlP-dep_Trfase_small"/>
</dbReference>
<dbReference type="AlphaFoldDB" id="A0A1C3VBL5"/>
<gene>
    <name evidence="5" type="ORF">GA0061102_101124</name>
</gene>
<dbReference type="OrthoDB" id="9807157at2"/>
<dbReference type="InterPro" id="IPR050087">
    <property type="entry name" value="AON_synthase_class-II"/>
</dbReference>
<dbReference type="GO" id="GO:0008710">
    <property type="term" value="F:8-amino-7-oxononanoate synthase activity"/>
    <property type="evidence" value="ECO:0007669"/>
    <property type="project" value="TreeGrafter"/>
</dbReference>
<feature type="domain" description="Aminotransferase class I/classII large" evidence="4">
    <location>
        <begin position="32"/>
        <end position="372"/>
    </location>
</feature>
<dbReference type="STRING" id="411945.GA0061102_101124"/>
<reference evidence="6" key="1">
    <citation type="submission" date="2016-08" db="EMBL/GenBank/DDBJ databases">
        <authorList>
            <person name="Varghese N."/>
            <person name="Submissions Spin"/>
        </authorList>
    </citation>
    <scope>NUCLEOTIDE SEQUENCE [LARGE SCALE GENOMIC DNA]</scope>
    <source>
        <strain evidence="6">HAMBI 2971</strain>
    </source>
</reference>
<dbReference type="PANTHER" id="PTHR13693">
    <property type="entry name" value="CLASS II AMINOTRANSFERASE/8-AMINO-7-OXONONANOATE SYNTHASE"/>
    <property type="match status" value="1"/>
</dbReference>
<dbReference type="Proteomes" id="UP000199435">
    <property type="component" value="Unassembled WGS sequence"/>
</dbReference>
<keyword evidence="2" id="KW-0808">Transferase</keyword>
<dbReference type="EMBL" id="FMAH01000011">
    <property type="protein sequence ID" value="SCB25186.1"/>
    <property type="molecule type" value="Genomic_DNA"/>
</dbReference>
<dbReference type="InterPro" id="IPR015421">
    <property type="entry name" value="PyrdxlP-dep_Trfase_major"/>
</dbReference>
<keyword evidence="6" id="KW-1185">Reference proteome</keyword>
<evidence type="ECO:0000259" key="4">
    <source>
        <dbReference type="Pfam" id="PF00155"/>
    </source>
</evidence>
<dbReference type="InterPro" id="IPR004839">
    <property type="entry name" value="Aminotransferase_I/II_large"/>
</dbReference>
<evidence type="ECO:0000313" key="6">
    <source>
        <dbReference type="Proteomes" id="UP000199435"/>
    </source>
</evidence>
<evidence type="ECO:0000256" key="2">
    <source>
        <dbReference type="ARBA" id="ARBA00022679"/>
    </source>
</evidence>
<name>A0A1C3VBL5_9HYPH</name>
<organism evidence="5 6">
    <name type="scientific">Rhizobium miluonense</name>
    <dbReference type="NCBI Taxonomy" id="411945"/>
    <lineage>
        <taxon>Bacteria</taxon>
        <taxon>Pseudomonadati</taxon>
        <taxon>Pseudomonadota</taxon>
        <taxon>Alphaproteobacteria</taxon>
        <taxon>Hyphomicrobiales</taxon>
        <taxon>Rhizobiaceae</taxon>
        <taxon>Rhizobium/Agrobacterium group</taxon>
        <taxon>Rhizobium</taxon>
    </lineage>
</organism>
<evidence type="ECO:0000256" key="3">
    <source>
        <dbReference type="ARBA" id="ARBA00022898"/>
    </source>
</evidence>
<dbReference type="InterPro" id="IPR015424">
    <property type="entry name" value="PyrdxlP-dep_Trfase"/>
</dbReference>
<proteinExistence type="predicted"/>
<dbReference type="PANTHER" id="PTHR13693:SF100">
    <property type="entry name" value="8-AMINO-7-OXONONANOATE SYNTHASE"/>
    <property type="match status" value="1"/>
</dbReference>
<dbReference type="SUPFAM" id="SSF53383">
    <property type="entry name" value="PLP-dependent transferases"/>
    <property type="match status" value="1"/>
</dbReference>
<dbReference type="GO" id="GO:0009102">
    <property type="term" value="P:biotin biosynthetic process"/>
    <property type="evidence" value="ECO:0007669"/>
    <property type="project" value="TreeGrafter"/>
</dbReference>
<evidence type="ECO:0000256" key="1">
    <source>
        <dbReference type="ARBA" id="ARBA00001933"/>
    </source>
</evidence>
<keyword evidence="3" id="KW-0663">Pyridoxal phosphate</keyword>